<dbReference type="HAMAP" id="MF_00262">
    <property type="entry name" value="MinE"/>
    <property type="match status" value="1"/>
</dbReference>
<evidence type="ECO:0000256" key="2">
    <source>
        <dbReference type="ARBA" id="ARBA00025265"/>
    </source>
</evidence>
<organism evidence="4 5">
    <name type="scientific">Caldanaerobacter subterraneus subsp. pacificus DSM 12653</name>
    <dbReference type="NCBI Taxonomy" id="391606"/>
    <lineage>
        <taxon>Bacteria</taxon>
        <taxon>Bacillati</taxon>
        <taxon>Bacillota</taxon>
        <taxon>Clostridia</taxon>
        <taxon>Thermoanaerobacterales</taxon>
        <taxon>Thermoanaerobacteraceae</taxon>
        <taxon>Caldanaerobacter</taxon>
    </lineage>
</organism>
<dbReference type="NCBIfam" id="TIGR01215">
    <property type="entry name" value="minE"/>
    <property type="match status" value="1"/>
</dbReference>
<dbReference type="AlphaFoldDB" id="A0A0F5PN08"/>
<dbReference type="Proteomes" id="UP000010146">
    <property type="component" value="Unassembled WGS sequence"/>
</dbReference>
<comment type="function">
    <text evidence="2 3">Prevents the cell division inhibition by proteins MinC and MinD at internal division sites while permitting inhibition at polar sites. This ensures cell division at the proper site by restricting the formation of a division septum at the midpoint of the long axis of the cell.</text>
</comment>
<reference evidence="4 5" key="2">
    <citation type="journal article" date="2015" name="BMC Genomics">
        <title>Analysis of three genomes within the thermophilic bacterial species Caldanaerobacter subterraneus with a focus on carbon monoxide dehydrogenase evolution and hydrolase diversity.</title>
        <authorList>
            <person name="Sant'Anna F.H."/>
            <person name="Lebedinsky A.V."/>
            <person name="Sokolova T.G."/>
            <person name="Robb F.T."/>
            <person name="Gonzalez J.M."/>
        </authorList>
    </citation>
    <scope>NUCLEOTIDE SEQUENCE [LARGE SCALE GENOMIC DNA]</scope>
    <source>
        <strain evidence="4 5">DSM 12653</strain>
    </source>
</reference>
<keyword evidence="3 4" id="KW-0132">Cell division</keyword>
<reference evidence="5" key="3">
    <citation type="submission" date="2015-02" db="EMBL/GenBank/DDBJ databases">
        <title>Genome analysis of three genomes within the thermophilic hydrogenogenic bacterial species Caldanaerobacter subterraneus.</title>
        <authorList>
            <person name="Sant'Anna F.H."/>
            <person name="Lebedinsky A."/>
            <person name="Sokolova T."/>
            <person name="Robb F.T."/>
            <person name="Gonzalez J.M."/>
        </authorList>
    </citation>
    <scope>NUCLEOTIDE SEQUENCE [LARGE SCALE GENOMIC DNA]</scope>
    <source>
        <strain evidence="5">DSM 12653</strain>
    </source>
</reference>
<sequence>MDLFKAFGGKSNSKDIAKERLQLLLVHDRIDTSPRFLEMIKEDILNVISNYVDIDEKGLRVEITKERKSDDTFISALHANIPIKKMKHVIKVNWRPASFFM</sequence>
<keyword evidence="3" id="KW-0131">Cell cycle</keyword>
<protein>
    <recommendedName>
        <fullName evidence="3">Cell division topological specificity factor</fullName>
    </recommendedName>
</protein>
<evidence type="ECO:0000256" key="1">
    <source>
        <dbReference type="ARBA" id="ARBA00008168"/>
    </source>
</evidence>
<dbReference type="EMBL" id="ABXP02000054">
    <property type="protein sequence ID" value="KKC30018.1"/>
    <property type="molecule type" value="Genomic_DNA"/>
</dbReference>
<dbReference type="NCBIfam" id="NF001422">
    <property type="entry name" value="PRK00296.1"/>
    <property type="match status" value="1"/>
</dbReference>
<dbReference type="InterPro" id="IPR005527">
    <property type="entry name" value="MinE"/>
</dbReference>
<proteinExistence type="inferred from homology"/>
<dbReference type="Gene3D" id="3.30.1070.10">
    <property type="entry name" value="Cell division topological specificity factor MinE"/>
    <property type="match status" value="1"/>
</dbReference>
<comment type="similarity">
    <text evidence="1 3">Belongs to the MinE family.</text>
</comment>
<reference evidence="4 5" key="1">
    <citation type="submission" date="2008-07" db="EMBL/GenBank/DDBJ databases">
        <authorList>
            <person name="Gonzalez J."/>
            <person name="Sokolova T."/>
            <person name="Ferriera S."/>
            <person name="Johnson J."/>
            <person name="Kravitz S."/>
            <person name="Beeson K."/>
            <person name="Sutton G."/>
            <person name="Rogers Y.-H."/>
            <person name="Friedman R."/>
            <person name="Frazier M."/>
            <person name="Venter J.C."/>
        </authorList>
    </citation>
    <scope>NUCLEOTIDE SEQUENCE [LARGE SCALE GENOMIC DNA]</scope>
    <source>
        <strain evidence="4 5">DSM 12653</strain>
    </source>
</reference>
<dbReference type="RefSeq" id="WP_043884278.1">
    <property type="nucleotide sequence ID" value="NZ_ABXP02000054.1"/>
</dbReference>
<dbReference type="InterPro" id="IPR036707">
    <property type="entry name" value="MinE_sf"/>
</dbReference>
<evidence type="ECO:0000313" key="5">
    <source>
        <dbReference type="Proteomes" id="UP000010146"/>
    </source>
</evidence>
<evidence type="ECO:0000313" key="4">
    <source>
        <dbReference type="EMBL" id="KKC30018.1"/>
    </source>
</evidence>
<dbReference type="GO" id="GO:0051301">
    <property type="term" value="P:cell division"/>
    <property type="evidence" value="ECO:0007669"/>
    <property type="project" value="UniProtKB-KW"/>
</dbReference>
<dbReference type="Pfam" id="PF03776">
    <property type="entry name" value="MinE"/>
    <property type="match status" value="1"/>
</dbReference>
<evidence type="ECO:0000256" key="3">
    <source>
        <dbReference type="HAMAP-Rule" id="MF_00262"/>
    </source>
</evidence>
<accession>A0A0F5PN08</accession>
<dbReference type="SUPFAM" id="SSF55229">
    <property type="entry name" value="Cell division protein MinE topological specificity domain"/>
    <property type="match status" value="1"/>
</dbReference>
<comment type="caution">
    <text evidence="4">The sequence shown here is derived from an EMBL/GenBank/DDBJ whole genome shotgun (WGS) entry which is preliminary data.</text>
</comment>
<name>A0A0F5PN08_9THEO</name>
<dbReference type="GO" id="GO:0032955">
    <property type="term" value="P:regulation of division septum assembly"/>
    <property type="evidence" value="ECO:0007669"/>
    <property type="project" value="InterPro"/>
</dbReference>
<gene>
    <name evidence="3" type="primary">minE</name>
    <name evidence="4" type="ORF">CDSM653_00946</name>
</gene>